<dbReference type="Gene3D" id="3.40.630.30">
    <property type="match status" value="1"/>
</dbReference>
<dbReference type="Proteomes" id="UP000007360">
    <property type="component" value="Unassembled WGS sequence"/>
</dbReference>
<dbReference type="InterPro" id="IPR000182">
    <property type="entry name" value="GNAT_dom"/>
</dbReference>
<dbReference type="AlphaFoldDB" id="K2RVG4"/>
<gene>
    <name evidence="4" type="ORF">A994_00675</name>
</gene>
<evidence type="ECO:0000256" key="2">
    <source>
        <dbReference type="ARBA" id="ARBA00023315"/>
    </source>
</evidence>
<accession>K2RVG4</accession>
<protein>
    <submittedName>
        <fullName evidence="4">N-acetyltransferase GCN5</fullName>
    </submittedName>
</protein>
<dbReference type="CDD" id="cd04301">
    <property type="entry name" value="NAT_SF"/>
    <property type="match status" value="1"/>
</dbReference>
<dbReference type="InterPro" id="IPR016181">
    <property type="entry name" value="Acyl_CoA_acyltransferase"/>
</dbReference>
<dbReference type="PROSITE" id="PS51186">
    <property type="entry name" value="GNAT"/>
    <property type="match status" value="1"/>
</dbReference>
<keyword evidence="5" id="KW-1185">Reference proteome</keyword>
<keyword evidence="2" id="KW-0012">Acyltransferase</keyword>
<dbReference type="PATRIC" id="fig|1204725.3.peg.133"/>
<evidence type="ECO:0000313" key="5">
    <source>
        <dbReference type="Proteomes" id="UP000007360"/>
    </source>
</evidence>
<dbReference type="EMBL" id="AMPO01000001">
    <property type="protein sequence ID" value="EKF86755.1"/>
    <property type="molecule type" value="Genomic_DNA"/>
</dbReference>
<dbReference type="PANTHER" id="PTHR43420">
    <property type="entry name" value="ACETYLTRANSFERASE"/>
    <property type="match status" value="1"/>
</dbReference>
<dbReference type="SUPFAM" id="SSF55729">
    <property type="entry name" value="Acyl-CoA N-acyltransferases (Nat)"/>
    <property type="match status" value="1"/>
</dbReference>
<organism evidence="4 5">
    <name type="scientific">Methanobacterium formicicum (strain DSM 3637 / PP1)</name>
    <dbReference type="NCBI Taxonomy" id="1204725"/>
    <lineage>
        <taxon>Archaea</taxon>
        <taxon>Methanobacteriati</taxon>
        <taxon>Methanobacteriota</taxon>
        <taxon>Methanomada group</taxon>
        <taxon>Methanobacteria</taxon>
        <taxon>Methanobacteriales</taxon>
        <taxon>Methanobacteriaceae</taxon>
        <taxon>Methanobacterium</taxon>
    </lineage>
</organism>
<evidence type="ECO:0000259" key="3">
    <source>
        <dbReference type="PROSITE" id="PS51186"/>
    </source>
</evidence>
<proteinExistence type="predicted"/>
<evidence type="ECO:0000313" key="4">
    <source>
        <dbReference type="EMBL" id="EKF86755.1"/>
    </source>
</evidence>
<name>K2RVG4_METFP</name>
<feature type="domain" description="N-acetyltransferase" evidence="3">
    <location>
        <begin position="18"/>
        <end position="201"/>
    </location>
</feature>
<dbReference type="GO" id="GO:0016747">
    <property type="term" value="F:acyltransferase activity, transferring groups other than amino-acyl groups"/>
    <property type="evidence" value="ECO:0007669"/>
    <property type="project" value="InterPro"/>
</dbReference>
<dbReference type="OrthoDB" id="43754at2157"/>
<dbReference type="Pfam" id="PF00583">
    <property type="entry name" value="Acetyltransf_1"/>
    <property type="match status" value="1"/>
</dbReference>
<dbReference type="RefSeq" id="WP_004029313.1">
    <property type="nucleotide sequence ID" value="NZ_AMPO01000001.1"/>
</dbReference>
<sequence>MYFKKMDKNKHNSVHVSEIIYEADAETFDFFFGNKENASQKLGKLVSTGDNNLGYQQIYVVTNDNHQIMGVMVYSAGDKRGTMQELKVLLHNFSILDSLRFLMIELVDSIFLSRLEKDDFYYAIVAVDEHFRGQGIGSFILEEGIKLAREKGSKRAVLDVDIENEGALRLYERFGFRKFKERIISLPGWKKGAFNMEYILKE</sequence>
<keyword evidence="1" id="KW-0808">Transferase</keyword>
<reference evidence="4 5" key="1">
    <citation type="journal article" date="2012" name="J. Bacteriol.">
        <title>Draft genome sequence of Methanobacterium formicicum DSM 3637, an archaebacterium isolated from the methane producer amoeba Pelomyxa palustris.</title>
        <authorList>
            <person name="Gutierrez G."/>
        </authorList>
    </citation>
    <scope>NUCLEOTIDE SEQUENCE [LARGE SCALE GENOMIC DNA]</scope>
    <source>
        <strain evidence="5">DSM 3637 / PP1</strain>
    </source>
</reference>
<dbReference type="InterPro" id="IPR050680">
    <property type="entry name" value="YpeA/RimI_acetyltransf"/>
</dbReference>
<evidence type="ECO:0000256" key="1">
    <source>
        <dbReference type="ARBA" id="ARBA00022679"/>
    </source>
</evidence>
<comment type="caution">
    <text evidence="4">The sequence shown here is derived from an EMBL/GenBank/DDBJ whole genome shotgun (WGS) entry which is preliminary data.</text>
</comment>